<name>Q6MH34_BDEBA</name>
<evidence type="ECO:0000313" key="3">
    <source>
        <dbReference type="Proteomes" id="UP000008080"/>
    </source>
</evidence>
<dbReference type="KEGG" id="bba:Bd3728"/>
<dbReference type="PROSITE" id="PS51257">
    <property type="entry name" value="PROKAR_LIPOPROTEIN"/>
    <property type="match status" value="1"/>
</dbReference>
<dbReference type="STRING" id="264462.Bd3728"/>
<keyword evidence="1" id="KW-0732">Signal</keyword>
<dbReference type="eggNOG" id="COG0501">
    <property type="taxonomic scope" value="Bacteria"/>
</dbReference>
<gene>
    <name evidence="2" type="ordered locus">Bd3728</name>
</gene>
<sequence>MSIFRGMLGFFISLLLSSLPAQAVTSVSCDGVTGVVREVVFLEHEDCALAKSLSDIFNQMAVTFNSSAAVNLVIGGPSDNASFDNGHIVQVPYRMVFYGKYGRKYETHLSNLYTSAAHEYGHAIFHEHLRTTAGPEFADLFSKLDQLSARKLAILKGASDVSFVGDSTNLVYSPQFRLISSRMAAYAEFFADVLAVYHFQDRQAMVKALYHDGLDDFQYNYIRLRDFSSQPDPKWEHLLSEDHVKLSPARAFVGKHLWPQNADQSQEMSDWILFCILRVLAQDLESEEEPEWELANQNLIRELESVLPTVGTEAFSR</sequence>
<organism evidence="2 3">
    <name type="scientific">Bdellovibrio bacteriovorus (strain ATCC 15356 / DSM 50701 / NCIMB 9529 / HD100)</name>
    <dbReference type="NCBI Taxonomy" id="264462"/>
    <lineage>
        <taxon>Bacteria</taxon>
        <taxon>Pseudomonadati</taxon>
        <taxon>Bdellovibrionota</taxon>
        <taxon>Bdellovibrionia</taxon>
        <taxon>Bdellovibrionales</taxon>
        <taxon>Pseudobdellovibrionaceae</taxon>
        <taxon>Bdellovibrio</taxon>
    </lineage>
</organism>
<dbReference type="EMBL" id="BX842656">
    <property type="protein sequence ID" value="CAE81093.1"/>
    <property type="molecule type" value="Genomic_DNA"/>
</dbReference>
<evidence type="ECO:0000313" key="2">
    <source>
        <dbReference type="EMBL" id="CAE81093.1"/>
    </source>
</evidence>
<feature type="chain" id="PRO_5004276320" evidence="1">
    <location>
        <begin position="24"/>
        <end position="317"/>
    </location>
</feature>
<keyword evidence="3" id="KW-1185">Reference proteome</keyword>
<accession>Q6MH34</accession>
<dbReference type="Proteomes" id="UP000008080">
    <property type="component" value="Chromosome"/>
</dbReference>
<protein>
    <submittedName>
        <fullName evidence="2">Uncharacterized protein</fullName>
    </submittedName>
</protein>
<feature type="signal peptide" evidence="1">
    <location>
        <begin position="1"/>
        <end position="23"/>
    </location>
</feature>
<dbReference type="HOGENOM" id="CLU_890434_0_0_7"/>
<dbReference type="AlphaFoldDB" id="Q6MH34"/>
<proteinExistence type="predicted"/>
<reference evidence="2 3" key="1">
    <citation type="journal article" date="2004" name="Science">
        <title>A predator unmasked: life cycle of Bdellovibrio bacteriovorus from a genomic perspective.</title>
        <authorList>
            <person name="Rendulic S."/>
            <person name="Jagtap P."/>
            <person name="Rosinus A."/>
            <person name="Eppinger M."/>
            <person name="Baar C."/>
            <person name="Lanz C."/>
            <person name="Keller H."/>
            <person name="Lambert C."/>
            <person name="Evans K.J."/>
            <person name="Goesmann A."/>
            <person name="Meyer F."/>
            <person name="Sockett R.E."/>
            <person name="Schuster S.C."/>
        </authorList>
    </citation>
    <scope>NUCLEOTIDE SEQUENCE [LARGE SCALE GENOMIC DNA]</scope>
    <source>
        <strain evidence="3">ATCC 15356 / DSM 50701 / NCIMB 9529 / HD100</strain>
    </source>
</reference>
<evidence type="ECO:0000256" key="1">
    <source>
        <dbReference type="SAM" id="SignalP"/>
    </source>
</evidence>